<evidence type="ECO:0000256" key="6">
    <source>
        <dbReference type="ARBA" id="ARBA00039017"/>
    </source>
</evidence>
<dbReference type="AlphaFoldDB" id="A0A835XR15"/>
<name>A0A835XR15_9CHLO</name>
<evidence type="ECO:0000256" key="3">
    <source>
        <dbReference type="ARBA" id="ARBA00022723"/>
    </source>
</evidence>
<dbReference type="OrthoDB" id="167809at2759"/>
<feature type="region of interest" description="Disordered" evidence="8">
    <location>
        <begin position="262"/>
        <end position="304"/>
    </location>
</feature>
<evidence type="ECO:0000313" key="10">
    <source>
        <dbReference type="EMBL" id="KAG2484534.1"/>
    </source>
</evidence>
<dbReference type="Gene3D" id="3.40.50.850">
    <property type="entry name" value="Isochorismatase-like"/>
    <property type="match status" value="2"/>
</dbReference>
<dbReference type="Proteomes" id="UP000612055">
    <property type="component" value="Unassembled WGS sequence"/>
</dbReference>
<dbReference type="PANTHER" id="PTHR11080:SF2">
    <property type="entry name" value="LD05707P"/>
    <property type="match status" value="1"/>
</dbReference>
<protein>
    <recommendedName>
        <fullName evidence="6">nicotinamidase</fullName>
        <ecNumber evidence="6">3.5.1.19</ecNumber>
    </recommendedName>
    <alternativeName>
        <fullName evidence="7">Nicotinamide deamidase</fullName>
    </alternativeName>
</protein>
<feature type="compositionally biased region" description="Pro residues" evidence="8">
    <location>
        <begin position="96"/>
        <end position="109"/>
    </location>
</feature>
<keyword evidence="3" id="KW-0479">Metal-binding</keyword>
<feature type="compositionally biased region" description="Gly residues" evidence="8">
    <location>
        <begin position="623"/>
        <end position="637"/>
    </location>
</feature>
<feature type="region of interest" description="Disordered" evidence="8">
    <location>
        <begin position="367"/>
        <end position="639"/>
    </location>
</feature>
<feature type="compositionally biased region" description="Low complexity" evidence="8">
    <location>
        <begin position="587"/>
        <end position="600"/>
    </location>
</feature>
<dbReference type="GO" id="GO:0008936">
    <property type="term" value="F:nicotinamidase activity"/>
    <property type="evidence" value="ECO:0007669"/>
    <property type="project" value="UniProtKB-EC"/>
</dbReference>
<evidence type="ECO:0000259" key="9">
    <source>
        <dbReference type="Pfam" id="PF00857"/>
    </source>
</evidence>
<keyword evidence="4" id="KW-0378">Hydrolase</keyword>
<evidence type="ECO:0000256" key="7">
    <source>
        <dbReference type="ARBA" id="ARBA00043224"/>
    </source>
</evidence>
<evidence type="ECO:0000256" key="8">
    <source>
        <dbReference type="SAM" id="MobiDB-lite"/>
    </source>
</evidence>
<evidence type="ECO:0000256" key="1">
    <source>
        <dbReference type="ARBA" id="ARBA00006336"/>
    </source>
</evidence>
<keyword evidence="11" id="KW-1185">Reference proteome</keyword>
<evidence type="ECO:0000256" key="2">
    <source>
        <dbReference type="ARBA" id="ARBA00022642"/>
    </source>
</evidence>
<dbReference type="SUPFAM" id="SSF52499">
    <property type="entry name" value="Isochorismatase-like hydrolases"/>
    <property type="match status" value="2"/>
</dbReference>
<dbReference type="Pfam" id="PF00857">
    <property type="entry name" value="Isochorismatase"/>
    <property type="match status" value="1"/>
</dbReference>
<dbReference type="EC" id="3.5.1.19" evidence="6"/>
<evidence type="ECO:0000256" key="4">
    <source>
        <dbReference type="ARBA" id="ARBA00022801"/>
    </source>
</evidence>
<comment type="caution">
    <text evidence="10">The sequence shown here is derived from an EMBL/GenBank/DDBJ whole genome shotgun (WGS) entry which is preliminary data.</text>
</comment>
<dbReference type="EMBL" id="JAEHOE010000148">
    <property type="protein sequence ID" value="KAG2484534.1"/>
    <property type="molecule type" value="Genomic_DNA"/>
</dbReference>
<feature type="compositionally biased region" description="Low complexity" evidence="8">
    <location>
        <begin position="270"/>
        <end position="285"/>
    </location>
</feature>
<feature type="compositionally biased region" description="Gly residues" evidence="8">
    <location>
        <begin position="441"/>
        <end position="451"/>
    </location>
</feature>
<sequence length="784" mass="76613">MPPGASSALGSREPLPSADLPARAPSTAPAPRAAFIIIDVQHDFIAPGGALAIPRGEEVVPVINKIRRSCRDHLAVVAFTQDFHPPGHVSFTSSHAPPPPLPLPPPPAPALAGAADAAPPPEAPPGDAKPPPPRRQYVRLVYDKRSGELLECSRCGRRCRAAAAGSAWDVQRQLALPESEPEAAAATTDPPLTVPTQLAEASAAAAAADEPILSEHLDDDVAATATATGGAGLDPFASASAATEAVAEAVARSEAAAVAAEVDAAEAVEEGGASPEPRGSSSSESSETREAKAAELLSHSTSRQKRELLAHKALLGPALRRRMHAAGWNSAAGGGQAAAARDLASRSEPDLVLAAGGLAGGWGAGEAGEVGLPTGPMEAGDVAGGEGVREQGPGPGQELGAPPSSARSGGLRSSPSPSPSGHPSPADQAIHALASALSNSDGGGSGGGSRDGGQHPDPTPPHGIFPHLPPLSLPSPGSGGGGAQPGPATDAAAATPPSGSPPATSLGSSSSARVRWEGSGEPGGVPAAALTATAGAVLSPPPPPPATESDVGEAVGGFWTGSGAAEEAQGTTGVGSGGGLGSESGEDGSTAPASAAGADSESADPDEPAGGCCSPGDAESGSAGSGGSGRSGSGSGSGTEVVLQRLWPEHCVAGRQGADLALGLLAGLPSDLVIRKGAQGAVDGYSAFADNLGLHPSRLQSALQAGGVTRLLVAGVATEYCVLWTVRDAVRLGYEVWVVVDGVRGLGGAEEAAAVEEMAGLPGVELVSSEAVISAAATWQPAAA</sequence>
<feature type="compositionally biased region" description="Low complexity" evidence="8">
    <location>
        <begin position="524"/>
        <end position="538"/>
    </location>
</feature>
<accession>A0A835XR15</accession>
<evidence type="ECO:0000313" key="11">
    <source>
        <dbReference type="Proteomes" id="UP000612055"/>
    </source>
</evidence>
<evidence type="ECO:0000256" key="5">
    <source>
        <dbReference type="ARBA" id="ARBA00037900"/>
    </source>
</evidence>
<feature type="region of interest" description="Disordered" evidence="8">
    <location>
        <begin position="89"/>
        <end position="134"/>
    </location>
</feature>
<gene>
    <name evidence="10" type="ORF">HYH03_016670</name>
</gene>
<comment type="pathway">
    <text evidence="5">Cofactor biosynthesis; nicotinate biosynthesis; nicotinate from nicotinamide: step 1/1.</text>
</comment>
<feature type="compositionally biased region" description="Low complexity" evidence="8">
    <location>
        <begin position="485"/>
        <end position="512"/>
    </location>
</feature>
<reference evidence="10" key="1">
    <citation type="journal article" date="2020" name="bioRxiv">
        <title>Comparative genomics of Chlamydomonas.</title>
        <authorList>
            <person name="Craig R.J."/>
            <person name="Hasan A.R."/>
            <person name="Ness R.W."/>
            <person name="Keightley P.D."/>
        </authorList>
    </citation>
    <scope>NUCLEOTIDE SEQUENCE</scope>
    <source>
        <strain evidence="10">CCAP 11/70</strain>
    </source>
</reference>
<dbReference type="InterPro" id="IPR000868">
    <property type="entry name" value="Isochorismatase-like_dom"/>
</dbReference>
<dbReference type="InterPro" id="IPR036380">
    <property type="entry name" value="Isochorismatase-like_sf"/>
</dbReference>
<proteinExistence type="inferred from homology"/>
<organism evidence="10 11">
    <name type="scientific">Edaphochlamys debaryana</name>
    <dbReference type="NCBI Taxonomy" id="47281"/>
    <lineage>
        <taxon>Eukaryota</taxon>
        <taxon>Viridiplantae</taxon>
        <taxon>Chlorophyta</taxon>
        <taxon>core chlorophytes</taxon>
        <taxon>Chlorophyceae</taxon>
        <taxon>CS clade</taxon>
        <taxon>Chlamydomonadales</taxon>
        <taxon>Chlamydomonadales incertae sedis</taxon>
        <taxon>Edaphochlamys</taxon>
    </lineage>
</organism>
<feature type="compositionally biased region" description="Pro residues" evidence="8">
    <location>
        <begin position="457"/>
        <end position="473"/>
    </location>
</feature>
<comment type="similarity">
    <text evidence="1">Belongs to the isochorismatase family.</text>
</comment>
<feature type="compositionally biased region" description="Low complexity" evidence="8">
    <location>
        <begin position="402"/>
        <end position="415"/>
    </location>
</feature>
<feature type="region of interest" description="Disordered" evidence="8">
    <location>
        <begin position="1"/>
        <end position="26"/>
    </location>
</feature>
<feature type="domain" description="Isochorismatase-like" evidence="9">
    <location>
        <begin position="645"/>
        <end position="770"/>
    </location>
</feature>
<dbReference type="InterPro" id="IPR052347">
    <property type="entry name" value="Isochorismatase_Nicotinamidase"/>
</dbReference>
<dbReference type="GO" id="GO:0019363">
    <property type="term" value="P:pyridine nucleotide biosynthetic process"/>
    <property type="evidence" value="ECO:0007669"/>
    <property type="project" value="UniProtKB-KW"/>
</dbReference>
<feature type="compositionally biased region" description="Pro residues" evidence="8">
    <location>
        <begin position="118"/>
        <end position="134"/>
    </location>
</feature>
<dbReference type="GO" id="GO:0046872">
    <property type="term" value="F:metal ion binding"/>
    <property type="evidence" value="ECO:0007669"/>
    <property type="project" value="UniProtKB-KW"/>
</dbReference>
<feature type="compositionally biased region" description="Gly residues" evidence="8">
    <location>
        <begin position="572"/>
        <end position="582"/>
    </location>
</feature>
<dbReference type="PANTHER" id="PTHR11080">
    <property type="entry name" value="PYRAZINAMIDASE/NICOTINAMIDASE"/>
    <property type="match status" value="1"/>
</dbReference>
<keyword evidence="2" id="KW-0662">Pyridine nucleotide biosynthesis</keyword>